<evidence type="ECO:0000259" key="2">
    <source>
        <dbReference type="PROSITE" id="PS51194"/>
    </source>
</evidence>
<dbReference type="InterPro" id="IPR027417">
    <property type="entry name" value="P-loop_NTPase"/>
</dbReference>
<dbReference type="AlphaFoldDB" id="A0AAP2USI4"/>
<dbReference type="EMBL" id="JAKTMA010000059">
    <property type="protein sequence ID" value="MCR0235323.1"/>
    <property type="molecule type" value="Genomic_DNA"/>
</dbReference>
<keyword evidence="3" id="KW-0378">Hydrolase</keyword>
<sequence>MKDGEPCTSRGVSTVLEGVTPRPLTKGSMAWRFLPYEMYTIQRYLQYDLLEEHGLENFDAWASTFGETVSAIELAPEGTGYRMKTRFSRFYNLPELISMFKEIADIKTADMLNLPTPTAHYETIAVKPSEMQKSIVESLAKRAEKVRNGEDPRIDNMLKITNDGRKLALDQRLIDDRLEDFKNSKVNICIQKVLSIYKETEEKKSTQLIFCDMSTPHRKSSSVKEQIEAGNELLFTNVYDDIAEKLIRRGVPADEIAYIHDAETDATKKELFAKVRTGSIRILLGSTQKMGAGTNVQDLLIASHDLDCPWRPSDLEQRGGRIVRQGNTNSDVYIYRYVTEQTFDAYLYQLVEGKQKFISQIMTSKSPVRSAEDIDDATLSYAEIKALASGNPKIKEKMDLDIQVSKLKMAKANYLSERYDLEDRIIKYYPKKISLLEENIRGLKNDIATLKPVEDFSGMMINNIRYDEKEHAGNSLILMCKKMESSEQKAIGEYRGFQMLLSYDVFNKAFVLTLKKETAYSVELGDDVYGNLKRIDNLLNSYPDKLKNEEALFEDVKKQLGNAKEEVNRPFEKEEELKEKTKRLSELNKELDISNKNDPSTVFVDDEPDENVESRNEMTR</sequence>
<dbReference type="SUPFAM" id="SSF52540">
    <property type="entry name" value="P-loop containing nucleoside triphosphate hydrolases"/>
    <property type="match status" value="1"/>
</dbReference>
<comment type="caution">
    <text evidence="3">The sequence shown here is derived from an EMBL/GenBank/DDBJ whole genome shotgun (WGS) entry which is preliminary data.</text>
</comment>
<dbReference type="InterPro" id="IPR052933">
    <property type="entry name" value="DNA_Protect_Modify"/>
</dbReference>
<feature type="region of interest" description="Disordered" evidence="1">
    <location>
        <begin position="588"/>
        <end position="620"/>
    </location>
</feature>
<dbReference type="Proteomes" id="UP001203972">
    <property type="component" value="Unassembled WGS sequence"/>
</dbReference>
<organism evidence="3 4">
    <name type="scientific">Clostridium innocuum</name>
    <dbReference type="NCBI Taxonomy" id="1522"/>
    <lineage>
        <taxon>Bacteria</taxon>
        <taxon>Bacillati</taxon>
        <taxon>Bacillota</taxon>
        <taxon>Clostridia</taxon>
        <taxon>Eubacteriales</taxon>
        <taxon>Clostridiaceae</taxon>
        <taxon>Clostridium</taxon>
    </lineage>
</organism>
<evidence type="ECO:0000313" key="4">
    <source>
        <dbReference type="Proteomes" id="UP001203972"/>
    </source>
</evidence>
<evidence type="ECO:0000256" key="1">
    <source>
        <dbReference type="SAM" id="MobiDB-lite"/>
    </source>
</evidence>
<protein>
    <submittedName>
        <fullName evidence="3">Helicase</fullName>
    </submittedName>
</protein>
<dbReference type="PROSITE" id="PS51194">
    <property type="entry name" value="HELICASE_CTER"/>
    <property type="match status" value="1"/>
</dbReference>
<dbReference type="PANTHER" id="PTHR41313:SF1">
    <property type="entry name" value="DNA METHYLASE ADENINE-SPECIFIC DOMAIN-CONTAINING PROTEIN"/>
    <property type="match status" value="1"/>
</dbReference>
<dbReference type="GO" id="GO:0004386">
    <property type="term" value="F:helicase activity"/>
    <property type="evidence" value="ECO:0007669"/>
    <property type="project" value="UniProtKB-KW"/>
</dbReference>
<evidence type="ECO:0000313" key="3">
    <source>
        <dbReference type="EMBL" id="MCR0235323.1"/>
    </source>
</evidence>
<dbReference type="PANTHER" id="PTHR41313">
    <property type="entry name" value="ADENINE-SPECIFIC METHYLTRANSFERASE"/>
    <property type="match status" value="1"/>
</dbReference>
<dbReference type="InterPro" id="IPR001650">
    <property type="entry name" value="Helicase_C-like"/>
</dbReference>
<gene>
    <name evidence="3" type="ORF">MKC95_21375</name>
</gene>
<name>A0AAP2USI4_CLOIN</name>
<reference evidence="3" key="1">
    <citation type="journal article" date="2022" name="Clin. Infect. Dis.">
        <title>Association between Clostridium innocuum and antibiotic-associated diarrhea in adults and children: A cross-sectional study and comparative genomics analysis.</title>
        <authorList>
            <person name="Cherny K.E."/>
            <person name="Muscat E.B."/>
            <person name="Balaji A."/>
            <person name="Mukherjee J."/>
            <person name="Ozer E.A."/>
            <person name="Angarone M.P."/>
            <person name="Hauser A.R."/>
            <person name="Sichel J.S."/>
            <person name="Amponsah E."/>
            <person name="Kociolek L.K."/>
        </authorList>
    </citation>
    <scope>NUCLEOTIDE SEQUENCE</scope>
    <source>
        <strain evidence="3">NU1-AC-029v</strain>
    </source>
</reference>
<accession>A0AAP2USI4</accession>
<dbReference type="Pfam" id="PF00271">
    <property type="entry name" value="Helicase_C"/>
    <property type="match status" value="1"/>
</dbReference>
<keyword evidence="3" id="KW-0547">Nucleotide-binding</keyword>
<dbReference type="Gene3D" id="3.40.50.300">
    <property type="entry name" value="P-loop containing nucleotide triphosphate hydrolases"/>
    <property type="match status" value="1"/>
</dbReference>
<keyword evidence="3" id="KW-0067">ATP-binding</keyword>
<feature type="domain" description="Helicase C-terminal" evidence="2">
    <location>
        <begin position="192"/>
        <end position="369"/>
    </location>
</feature>
<proteinExistence type="predicted"/>
<keyword evidence="3" id="KW-0347">Helicase</keyword>